<sequence length="206" mass="23171">MRRIVLTDANVIFGRVPRDYLFYAHAAGVISVRWSDTILDEVERNLAKQGRPQPRLRANLLRFMPECRVEITPESIAVFDGLDLPDPDDVHVMAAAYVAEADILCTDNTQHFPLSAMERIGAVRLTTDETLSFMMREYPVDMMTVHRKVISVNRDATTDSLAERLTRSGCRVSASDLRELASGSQFVRSHVRSGSGVTGYWRSPRS</sequence>
<organism evidence="7 8">
    <name type="scientific">Mycolicibacterium porcinum</name>
    <dbReference type="NCBI Taxonomy" id="39693"/>
    <lineage>
        <taxon>Bacteria</taxon>
        <taxon>Bacillati</taxon>
        <taxon>Actinomycetota</taxon>
        <taxon>Actinomycetes</taxon>
        <taxon>Mycobacteriales</taxon>
        <taxon>Mycobacteriaceae</taxon>
        <taxon>Mycolicibacterium</taxon>
    </lineage>
</organism>
<protein>
    <submittedName>
        <fullName evidence="7">PIN domain-containing protein</fullName>
    </submittedName>
</protein>
<evidence type="ECO:0000256" key="5">
    <source>
        <dbReference type="ARBA" id="ARBA00022842"/>
    </source>
</evidence>
<dbReference type="Proteomes" id="UP001558474">
    <property type="component" value="Unassembled WGS sequence"/>
</dbReference>
<feature type="domain" description="PIN" evidence="6">
    <location>
        <begin position="18"/>
        <end position="109"/>
    </location>
</feature>
<dbReference type="RefSeq" id="WP_368572276.1">
    <property type="nucleotide sequence ID" value="NZ_JBDLOU010000003.1"/>
</dbReference>
<evidence type="ECO:0000259" key="6">
    <source>
        <dbReference type="Pfam" id="PF13470"/>
    </source>
</evidence>
<evidence type="ECO:0000256" key="1">
    <source>
        <dbReference type="ARBA" id="ARBA00022649"/>
    </source>
</evidence>
<name>A0ABV3V725_9MYCO</name>
<dbReference type="InterPro" id="IPR002716">
    <property type="entry name" value="PIN_dom"/>
</dbReference>
<comment type="caution">
    <text evidence="7">The sequence shown here is derived from an EMBL/GenBank/DDBJ whole genome shotgun (WGS) entry which is preliminary data.</text>
</comment>
<dbReference type="SUPFAM" id="SSF88723">
    <property type="entry name" value="PIN domain-like"/>
    <property type="match status" value="1"/>
</dbReference>
<evidence type="ECO:0000256" key="2">
    <source>
        <dbReference type="ARBA" id="ARBA00022722"/>
    </source>
</evidence>
<keyword evidence="2" id="KW-0540">Nuclease</keyword>
<keyword evidence="8" id="KW-1185">Reference proteome</keyword>
<evidence type="ECO:0000313" key="8">
    <source>
        <dbReference type="Proteomes" id="UP001558474"/>
    </source>
</evidence>
<accession>A0ABV3V725</accession>
<proteinExistence type="predicted"/>
<dbReference type="Pfam" id="PF13470">
    <property type="entry name" value="PIN_3"/>
    <property type="match status" value="1"/>
</dbReference>
<keyword evidence="3" id="KW-0479">Metal-binding</keyword>
<evidence type="ECO:0000256" key="3">
    <source>
        <dbReference type="ARBA" id="ARBA00022723"/>
    </source>
</evidence>
<keyword evidence="4" id="KW-0378">Hydrolase</keyword>
<keyword evidence="5" id="KW-0460">Magnesium</keyword>
<evidence type="ECO:0000256" key="4">
    <source>
        <dbReference type="ARBA" id="ARBA00022801"/>
    </source>
</evidence>
<keyword evidence="1" id="KW-1277">Toxin-antitoxin system</keyword>
<reference evidence="7 8" key="1">
    <citation type="submission" date="2024-04" db="EMBL/GenBank/DDBJ databases">
        <title>Genomic Markers of Mycobacteria.</title>
        <authorList>
            <person name="Soliman M.S."/>
            <person name="Elkholy A."/>
            <person name="Soliman N.S."/>
            <person name="Abbas A."/>
            <person name="Khayrat S."/>
            <person name="Shawky S."/>
        </authorList>
    </citation>
    <scope>NUCLEOTIDE SEQUENCE [LARGE SCALE GENOMIC DNA]</scope>
    <source>
        <strain evidence="7 8">Egy-CU-AM5</strain>
    </source>
</reference>
<dbReference type="InterPro" id="IPR029060">
    <property type="entry name" value="PIN-like_dom_sf"/>
</dbReference>
<dbReference type="EMBL" id="JBDLOU010000003">
    <property type="protein sequence ID" value="MEX3736952.1"/>
    <property type="molecule type" value="Genomic_DNA"/>
</dbReference>
<gene>
    <name evidence="7" type="ORF">ABFW12_01750</name>
</gene>
<evidence type="ECO:0000313" key="7">
    <source>
        <dbReference type="EMBL" id="MEX3736952.1"/>
    </source>
</evidence>